<dbReference type="Gene3D" id="3.40.50.300">
    <property type="entry name" value="P-loop containing nucleotide triphosphate hydrolases"/>
    <property type="match status" value="2"/>
</dbReference>
<dbReference type="Pfam" id="PF08352">
    <property type="entry name" value="oligo_HPY"/>
    <property type="match status" value="2"/>
</dbReference>
<sequence length="578" mass="62350">MTAHPPSPVKPLSDPQESRQAERELLLDVQSLNVGFRTPHGYRHIVSHFDLRLHRGETVAIVGESGSGKTVATRALIGLAGDNAVMKADVLRFRQQSLLAASQRELQALRGAQIGYVLQDALVSLDPLQPVRREIAEALHAHVRLDKAATRQRTIELLTDVGVPQPEIRQDQYPAELSGGLRQRALIATALAQNPPVIIADEPTTALDVLVQAQVLQVLQGLIARGTSLILISHDLSVVAQLADHILVMKAGEVVESGPAAQVLGQPRHAYTQALIKAVPGPGTRGRRLSDAPGALADRADAAPVDSPATGDSGTVVLEARALSKSFKAPDGQAIHALRQVSLQLHKGEVLGIVGASGSGKSTVARVLLGLTPYDEGAVLYRGLEWLKASAPERRRVRGRIAMVYQDPYSSFDPRWTVARILSDVLNLHGRGRKARRKDILALLHTVGLDERHLDAYPLHLSGGQRQRVAIARALAVNPDVLVLDEAVSALDVSIQAQILDLLVDLRARYALSIIFISHDLGVIHHIADRVLVMKDGQIVEQGEAEALFTAPQHPYTQELLAALPRLEPAQAPARRAA</sequence>
<dbReference type="GO" id="GO:0015833">
    <property type="term" value="P:peptide transport"/>
    <property type="evidence" value="ECO:0007669"/>
    <property type="project" value="InterPro"/>
</dbReference>
<evidence type="ECO:0000256" key="2">
    <source>
        <dbReference type="ARBA" id="ARBA00005417"/>
    </source>
</evidence>
<dbReference type="GO" id="GO:0016887">
    <property type="term" value="F:ATP hydrolysis activity"/>
    <property type="evidence" value="ECO:0007669"/>
    <property type="project" value="InterPro"/>
</dbReference>
<dbReference type="InterPro" id="IPR003439">
    <property type="entry name" value="ABC_transporter-like_ATP-bd"/>
</dbReference>
<dbReference type="PROSITE" id="PS00211">
    <property type="entry name" value="ABC_TRANSPORTER_1"/>
    <property type="match status" value="1"/>
</dbReference>
<evidence type="ECO:0000256" key="4">
    <source>
        <dbReference type="ARBA" id="ARBA00022475"/>
    </source>
</evidence>
<evidence type="ECO:0000313" key="10">
    <source>
        <dbReference type="EMBL" id="RMX07728.1"/>
    </source>
</evidence>
<keyword evidence="7" id="KW-0472">Membrane</keyword>
<evidence type="ECO:0000256" key="3">
    <source>
        <dbReference type="ARBA" id="ARBA00022448"/>
    </source>
</evidence>
<dbReference type="NCBIfam" id="NF007739">
    <property type="entry name" value="PRK10419.1"/>
    <property type="match status" value="2"/>
</dbReference>
<dbReference type="InterPro" id="IPR003593">
    <property type="entry name" value="AAA+_ATPase"/>
</dbReference>
<keyword evidence="11" id="KW-1185">Reference proteome</keyword>
<feature type="domain" description="ABC transporter" evidence="9">
    <location>
        <begin position="318"/>
        <end position="561"/>
    </location>
</feature>
<evidence type="ECO:0000259" key="9">
    <source>
        <dbReference type="PROSITE" id="PS50893"/>
    </source>
</evidence>
<organism evidence="10 11">
    <name type="scientific">Corticibacter populi</name>
    <dbReference type="NCBI Taxonomy" id="1550736"/>
    <lineage>
        <taxon>Bacteria</taxon>
        <taxon>Pseudomonadati</taxon>
        <taxon>Pseudomonadota</taxon>
        <taxon>Betaproteobacteria</taxon>
        <taxon>Burkholderiales</taxon>
        <taxon>Comamonadaceae</taxon>
        <taxon>Corticibacter</taxon>
    </lineage>
</organism>
<dbReference type="PANTHER" id="PTHR43297:SF2">
    <property type="entry name" value="DIPEPTIDE TRANSPORT ATP-BINDING PROTEIN DPPD"/>
    <property type="match status" value="1"/>
</dbReference>
<dbReference type="InterPro" id="IPR027417">
    <property type="entry name" value="P-loop_NTPase"/>
</dbReference>
<evidence type="ECO:0000256" key="1">
    <source>
        <dbReference type="ARBA" id="ARBA00004417"/>
    </source>
</evidence>
<dbReference type="InterPro" id="IPR013563">
    <property type="entry name" value="Oligopep_ABC_C"/>
</dbReference>
<dbReference type="InterPro" id="IPR017871">
    <property type="entry name" value="ABC_transporter-like_CS"/>
</dbReference>
<gene>
    <name evidence="10" type="ORF">D8I35_00895</name>
</gene>
<dbReference type="GO" id="GO:0005524">
    <property type="term" value="F:ATP binding"/>
    <property type="evidence" value="ECO:0007669"/>
    <property type="project" value="UniProtKB-KW"/>
</dbReference>
<evidence type="ECO:0000313" key="11">
    <source>
        <dbReference type="Proteomes" id="UP000278006"/>
    </source>
</evidence>
<protein>
    <submittedName>
        <fullName evidence="10">ABC transporter ATP-binding protein</fullName>
    </submittedName>
</protein>
<dbReference type="Proteomes" id="UP000278006">
    <property type="component" value="Unassembled WGS sequence"/>
</dbReference>
<evidence type="ECO:0000256" key="5">
    <source>
        <dbReference type="ARBA" id="ARBA00022741"/>
    </source>
</evidence>
<feature type="domain" description="ABC transporter" evidence="9">
    <location>
        <begin position="29"/>
        <end position="276"/>
    </location>
</feature>
<keyword evidence="3" id="KW-0813">Transport</keyword>
<evidence type="ECO:0000256" key="7">
    <source>
        <dbReference type="ARBA" id="ARBA00023136"/>
    </source>
</evidence>
<dbReference type="NCBIfam" id="NF008453">
    <property type="entry name" value="PRK11308.1"/>
    <property type="match status" value="2"/>
</dbReference>
<dbReference type="Pfam" id="PF00005">
    <property type="entry name" value="ABC_tran"/>
    <property type="match status" value="2"/>
</dbReference>
<comment type="similarity">
    <text evidence="2">Belongs to the ABC transporter superfamily.</text>
</comment>
<reference evidence="10 11" key="1">
    <citation type="submission" date="2018-10" db="EMBL/GenBank/DDBJ databases">
        <title>Draft genome of Cortibacter populi DSM10536.</title>
        <authorList>
            <person name="Bernier A.-M."/>
            <person name="Bernard K."/>
        </authorList>
    </citation>
    <scope>NUCLEOTIDE SEQUENCE [LARGE SCALE GENOMIC DNA]</scope>
    <source>
        <strain evidence="10 11">DSM 105136</strain>
    </source>
</reference>
<dbReference type="PROSITE" id="PS50893">
    <property type="entry name" value="ABC_TRANSPORTER_2"/>
    <property type="match status" value="2"/>
</dbReference>
<keyword evidence="5" id="KW-0547">Nucleotide-binding</keyword>
<proteinExistence type="inferred from homology"/>
<dbReference type="InterPro" id="IPR050388">
    <property type="entry name" value="ABC_Ni/Peptide_Import"/>
</dbReference>
<dbReference type="RefSeq" id="WP_122225849.1">
    <property type="nucleotide sequence ID" value="NZ_RDQO01000001.1"/>
</dbReference>
<dbReference type="EMBL" id="RDQO01000001">
    <property type="protein sequence ID" value="RMX07728.1"/>
    <property type="molecule type" value="Genomic_DNA"/>
</dbReference>
<feature type="region of interest" description="Disordered" evidence="8">
    <location>
        <begin position="1"/>
        <end position="20"/>
    </location>
</feature>
<dbReference type="PANTHER" id="PTHR43297">
    <property type="entry name" value="OLIGOPEPTIDE TRANSPORT ATP-BINDING PROTEIN APPD"/>
    <property type="match status" value="1"/>
</dbReference>
<keyword evidence="6 10" id="KW-0067">ATP-binding</keyword>
<evidence type="ECO:0000256" key="6">
    <source>
        <dbReference type="ARBA" id="ARBA00022840"/>
    </source>
</evidence>
<comment type="subcellular location">
    <subcellularLocation>
        <location evidence="1">Cell inner membrane</location>
        <topology evidence="1">Peripheral membrane protein</topology>
    </subcellularLocation>
</comment>
<name>A0A3M6QXJ7_9BURK</name>
<dbReference type="SMART" id="SM00382">
    <property type="entry name" value="AAA"/>
    <property type="match status" value="2"/>
</dbReference>
<accession>A0A3M6QXJ7</accession>
<dbReference type="OrthoDB" id="9802772at2"/>
<keyword evidence="4" id="KW-1003">Cell membrane</keyword>
<dbReference type="GO" id="GO:0005886">
    <property type="term" value="C:plasma membrane"/>
    <property type="evidence" value="ECO:0007669"/>
    <property type="project" value="UniProtKB-SubCell"/>
</dbReference>
<dbReference type="CDD" id="cd03257">
    <property type="entry name" value="ABC_NikE_OppD_transporters"/>
    <property type="match status" value="2"/>
</dbReference>
<dbReference type="SUPFAM" id="SSF52540">
    <property type="entry name" value="P-loop containing nucleoside triphosphate hydrolases"/>
    <property type="match status" value="2"/>
</dbReference>
<evidence type="ECO:0000256" key="8">
    <source>
        <dbReference type="SAM" id="MobiDB-lite"/>
    </source>
</evidence>
<comment type="caution">
    <text evidence="10">The sequence shown here is derived from an EMBL/GenBank/DDBJ whole genome shotgun (WGS) entry which is preliminary data.</text>
</comment>
<dbReference type="AlphaFoldDB" id="A0A3M6QXJ7"/>